<evidence type="ECO:0000256" key="1">
    <source>
        <dbReference type="ARBA" id="ARBA00005854"/>
    </source>
</evidence>
<dbReference type="PROSITE" id="PS00671">
    <property type="entry name" value="D_2_HYDROXYACID_DH_3"/>
    <property type="match status" value="1"/>
</dbReference>
<sequence length="323" mass="36074">MEFKVLIPREIATEGIAYLEEHGCEVFAPTEMSASELKEAIPHYDAVLLRTDVMNKEVINIADRLKIIARYGVGLDNVDIEAATNRGIYVTYTPTANINSVSEHVIGLILSISRQIVKVDHALRNGDFNIRNNSNGTELKGKVLGIVGMGNIGKLVAHKCYHGFEMKVIAYDPYAQSPIEEYITMEDSLEELIKKADYISLHLPYNEYLHHIIDKEKIGLMKPTAFLINAARGGLIDEEALAVALRKKIISGAAIDVFEHEPAPSNHPLWEFDNVIVTPHIAALTNEAMSAMSLECAKEIVRIKNNKEPLTWVNKKQMTRVDD</sequence>
<dbReference type="Proteomes" id="UP001364890">
    <property type="component" value="Unassembled WGS sequence"/>
</dbReference>
<name>A0ABU8F434_9BACI</name>
<gene>
    <name evidence="8" type="ORF">WAX74_08955</name>
</gene>
<dbReference type="PANTHER" id="PTHR42789:SF1">
    <property type="entry name" value="D-ISOMER SPECIFIC 2-HYDROXYACID DEHYDROGENASE FAMILY PROTEIN (AFU_ORTHOLOGUE AFUA_6G10090)"/>
    <property type="match status" value="1"/>
</dbReference>
<keyword evidence="2" id="KW-0028">Amino-acid biosynthesis</keyword>
<keyword evidence="3 5" id="KW-0560">Oxidoreductase</keyword>
<dbReference type="Pfam" id="PF00389">
    <property type="entry name" value="2-Hacid_dh"/>
    <property type="match status" value="1"/>
</dbReference>
<proteinExistence type="inferred from homology"/>
<dbReference type="CDD" id="cd12173">
    <property type="entry name" value="PGDH_4"/>
    <property type="match status" value="1"/>
</dbReference>
<dbReference type="SUPFAM" id="SSF52283">
    <property type="entry name" value="Formate/glycerate dehydrogenase catalytic domain-like"/>
    <property type="match status" value="1"/>
</dbReference>
<reference evidence="8 9" key="1">
    <citation type="submission" date="2024-01" db="EMBL/GenBank/DDBJ databases">
        <title>Seven novel Bacillus-like species.</title>
        <authorList>
            <person name="Liu G."/>
        </authorList>
    </citation>
    <scope>NUCLEOTIDE SEQUENCE [LARGE SCALE GENOMIC DNA]</scope>
    <source>
        <strain evidence="8 9">FJAT-51614</strain>
    </source>
</reference>
<dbReference type="InterPro" id="IPR006140">
    <property type="entry name" value="D-isomer_DH_NAD-bd"/>
</dbReference>
<dbReference type="Pfam" id="PF02826">
    <property type="entry name" value="2-Hacid_dh_C"/>
    <property type="match status" value="1"/>
</dbReference>
<evidence type="ECO:0000259" key="6">
    <source>
        <dbReference type="Pfam" id="PF00389"/>
    </source>
</evidence>
<dbReference type="InterPro" id="IPR029752">
    <property type="entry name" value="D-isomer_DH_CS1"/>
</dbReference>
<organism evidence="8 9">
    <name type="scientific">Psychrobacillus mangrovi</name>
    <dbReference type="NCBI Taxonomy" id="3117745"/>
    <lineage>
        <taxon>Bacteria</taxon>
        <taxon>Bacillati</taxon>
        <taxon>Bacillota</taxon>
        <taxon>Bacilli</taxon>
        <taxon>Bacillales</taxon>
        <taxon>Bacillaceae</taxon>
        <taxon>Psychrobacillus</taxon>
    </lineage>
</organism>
<dbReference type="PROSITE" id="PS00065">
    <property type="entry name" value="D_2_HYDROXYACID_DH_1"/>
    <property type="match status" value="1"/>
</dbReference>
<feature type="domain" description="D-isomer specific 2-hydroxyacid dehydrogenase catalytic" evidence="6">
    <location>
        <begin position="5"/>
        <end position="314"/>
    </location>
</feature>
<protein>
    <submittedName>
        <fullName evidence="8">Hydroxyacid dehydrogenase</fullName>
    </submittedName>
</protein>
<dbReference type="InterPro" id="IPR050857">
    <property type="entry name" value="D-2-hydroxyacid_DH"/>
</dbReference>
<evidence type="ECO:0000256" key="3">
    <source>
        <dbReference type="ARBA" id="ARBA00023002"/>
    </source>
</evidence>
<accession>A0ABU8F434</accession>
<evidence type="ECO:0000256" key="5">
    <source>
        <dbReference type="RuleBase" id="RU003719"/>
    </source>
</evidence>
<evidence type="ECO:0000256" key="4">
    <source>
        <dbReference type="ARBA" id="ARBA00023027"/>
    </source>
</evidence>
<feature type="domain" description="D-isomer specific 2-hydroxyacid dehydrogenase NAD-binding" evidence="7">
    <location>
        <begin position="106"/>
        <end position="282"/>
    </location>
</feature>
<dbReference type="Gene3D" id="3.40.50.720">
    <property type="entry name" value="NAD(P)-binding Rossmann-like Domain"/>
    <property type="match status" value="2"/>
</dbReference>
<dbReference type="SUPFAM" id="SSF51735">
    <property type="entry name" value="NAD(P)-binding Rossmann-fold domains"/>
    <property type="match status" value="1"/>
</dbReference>
<evidence type="ECO:0000313" key="8">
    <source>
        <dbReference type="EMBL" id="MEI4769776.1"/>
    </source>
</evidence>
<evidence type="ECO:0000313" key="9">
    <source>
        <dbReference type="Proteomes" id="UP001364890"/>
    </source>
</evidence>
<dbReference type="InterPro" id="IPR029753">
    <property type="entry name" value="D-isomer_DH_CS"/>
</dbReference>
<dbReference type="EMBL" id="JBAWSY010000005">
    <property type="protein sequence ID" value="MEI4769776.1"/>
    <property type="molecule type" value="Genomic_DNA"/>
</dbReference>
<keyword evidence="9" id="KW-1185">Reference proteome</keyword>
<dbReference type="RefSeq" id="WP_336497329.1">
    <property type="nucleotide sequence ID" value="NZ_JBAWSY010000005.1"/>
</dbReference>
<dbReference type="PANTHER" id="PTHR42789">
    <property type="entry name" value="D-ISOMER SPECIFIC 2-HYDROXYACID DEHYDROGENASE FAMILY PROTEIN (AFU_ORTHOLOGUE AFUA_6G10090)"/>
    <property type="match status" value="1"/>
</dbReference>
<evidence type="ECO:0000259" key="7">
    <source>
        <dbReference type="Pfam" id="PF02826"/>
    </source>
</evidence>
<dbReference type="InterPro" id="IPR006139">
    <property type="entry name" value="D-isomer_2_OHA_DH_cat_dom"/>
</dbReference>
<comment type="similarity">
    <text evidence="1 5">Belongs to the D-isomer specific 2-hydroxyacid dehydrogenase family.</text>
</comment>
<dbReference type="InterPro" id="IPR036291">
    <property type="entry name" value="NAD(P)-bd_dom_sf"/>
</dbReference>
<comment type="caution">
    <text evidence="8">The sequence shown here is derived from an EMBL/GenBank/DDBJ whole genome shotgun (WGS) entry which is preliminary data.</text>
</comment>
<keyword evidence="4" id="KW-0520">NAD</keyword>
<evidence type="ECO:0000256" key="2">
    <source>
        <dbReference type="ARBA" id="ARBA00022605"/>
    </source>
</evidence>